<evidence type="ECO:0000313" key="2">
    <source>
        <dbReference type="EMBL" id="PPR85884.1"/>
    </source>
</evidence>
<feature type="compositionally biased region" description="Basic and acidic residues" evidence="1">
    <location>
        <begin position="76"/>
        <end position="94"/>
    </location>
</feature>
<evidence type="ECO:0000313" key="3">
    <source>
        <dbReference type="Proteomes" id="UP000239757"/>
    </source>
</evidence>
<dbReference type="AlphaFoldDB" id="A0A2P5W454"/>
<dbReference type="EMBL" id="KZ669218">
    <property type="protein sequence ID" value="PPR85884.1"/>
    <property type="molecule type" value="Genomic_DNA"/>
</dbReference>
<dbReference type="OrthoDB" id="992019at2759"/>
<sequence>MLGGREKQGGNRVCISLEERLDMQRARTLRHDGSPKSNIMDDHLKIVESGGEGREVRAKIEMDSSNKKGKKKKRQGNREKEVRSGIRREKGKGISDREEAVVNASLFYSNISNRKNLILREAKKAWEVKKRLGFSIRGDGRELVDEVMRLEGL</sequence>
<name>A0A2P5W454_GOSBA</name>
<reference evidence="2 3" key="1">
    <citation type="submission" date="2015-01" db="EMBL/GenBank/DDBJ databases">
        <title>Genome of allotetraploid Gossypium barbadense reveals genomic plasticity and fiber elongation in cotton evolution.</title>
        <authorList>
            <person name="Chen X."/>
            <person name="Liu X."/>
            <person name="Zhao B."/>
            <person name="Zheng H."/>
            <person name="Hu Y."/>
            <person name="Lu G."/>
            <person name="Yang C."/>
            <person name="Chen J."/>
            <person name="Shan C."/>
            <person name="Zhang L."/>
            <person name="Zhou Y."/>
            <person name="Wang L."/>
            <person name="Guo W."/>
            <person name="Bai Y."/>
            <person name="Ruan J."/>
            <person name="Shangguan X."/>
            <person name="Mao Y."/>
            <person name="Jiang J."/>
            <person name="Zhu Y."/>
            <person name="Lei J."/>
            <person name="Kang H."/>
            <person name="Chen S."/>
            <person name="He X."/>
            <person name="Wang R."/>
            <person name="Wang Y."/>
            <person name="Chen J."/>
            <person name="Wang L."/>
            <person name="Yu S."/>
            <person name="Wang B."/>
            <person name="Wei J."/>
            <person name="Song S."/>
            <person name="Lu X."/>
            <person name="Gao Z."/>
            <person name="Gu W."/>
            <person name="Deng X."/>
            <person name="Ma D."/>
            <person name="Wang S."/>
            <person name="Liang W."/>
            <person name="Fang L."/>
            <person name="Cai C."/>
            <person name="Zhu X."/>
            <person name="Zhou B."/>
            <person name="Zhang Y."/>
            <person name="Chen Z."/>
            <person name="Xu S."/>
            <person name="Zhu R."/>
            <person name="Wang S."/>
            <person name="Zhang T."/>
            <person name="Zhao G."/>
        </authorList>
    </citation>
    <scope>NUCLEOTIDE SEQUENCE [LARGE SCALE GENOMIC DNA]</scope>
    <source>
        <strain evidence="3">cv. Xinhai21</strain>
        <tissue evidence="2">Leaf</tissue>
    </source>
</reference>
<evidence type="ECO:0000256" key="1">
    <source>
        <dbReference type="SAM" id="MobiDB-lite"/>
    </source>
</evidence>
<protein>
    <submittedName>
        <fullName evidence="2">Uncharacterized protein</fullName>
    </submittedName>
</protein>
<gene>
    <name evidence="2" type="ORF">GOBAR_AA34806</name>
</gene>
<feature type="compositionally biased region" description="Basic and acidic residues" evidence="1">
    <location>
        <begin position="52"/>
        <end position="66"/>
    </location>
</feature>
<dbReference type="Proteomes" id="UP000239757">
    <property type="component" value="Unassembled WGS sequence"/>
</dbReference>
<proteinExistence type="predicted"/>
<accession>A0A2P5W454</accession>
<feature type="region of interest" description="Disordered" evidence="1">
    <location>
        <begin position="52"/>
        <end position="94"/>
    </location>
</feature>
<organism evidence="2 3">
    <name type="scientific">Gossypium barbadense</name>
    <name type="common">Sea Island cotton</name>
    <name type="synonym">Hibiscus barbadensis</name>
    <dbReference type="NCBI Taxonomy" id="3634"/>
    <lineage>
        <taxon>Eukaryota</taxon>
        <taxon>Viridiplantae</taxon>
        <taxon>Streptophyta</taxon>
        <taxon>Embryophyta</taxon>
        <taxon>Tracheophyta</taxon>
        <taxon>Spermatophyta</taxon>
        <taxon>Magnoliopsida</taxon>
        <taxon>eudicotyledons</taxon>
        <taxon>Gunneridae</taxon>
        <taxon>Pentapetalae</taxon>
        <taxon>rosids</taxon>
        <taxon>malvids</taxon>
        <taxon>Malvales</taxon>
        <taxon>Malvaceae</taxon>
        <taxon>Malvoideae</taxon>
        <taxon>Gossypium</taxon>
    </lineage>
</organism>